<dbReference type="Proteomes" id="UP000011721">
    <property type="component" value="Chromosome"/>
</dbReference>
<gene>
    <name evidence="1" type="ordered locus">UWK_03419</name>
</gene>
<dbReference type="OrthoDB" id="5432663at2"/>
<keyword evidence="2" id="KW-1185">Reference proteome</keyword>
<reference evidence="2" key="1">
    <citation type="journal article" date="2013" name="Stand. Genomic Sci.">
        <title>Complete genome sequence of Desulfocapsa sulfexigens, a marine deltaproteobacterium specialized in disproportionating inorganic sulfur compounds.</title>
        <authorList>
            <person name="Finster K.W."/>
            <person name="Kjeldsen K.U."/>
            <person name="Kube M."/>
            <person name="Reinhardt R."/>
            <person name="Mussmann M."/>
            <person name="Amann R."/>
            <person name="Schreiber L."/>
        </authorList>
    </citation>
    <scope>NUCLEOTIDE SEQUENCE [LARGE SCALE GENOMIC DNA]</scope>
    <source>
        <strain evidence="2">DSM 10523 / SB164P1</strain>
    </source>
</reference>
<evidence type="ECO:0000313" key="1">
    <source>
        <dbReference type="EMBL" id="AGF79936.1"/>
    </source>
</evidence>
<dbReference type="RefSeq" id="WP_015405618.1">
    <property type="nucleotide sequence ID" value="NC_020304.1"/>
</dbReference>
<dbReference type="STRING" id="1167006.UWK_03419"/>
<dbReference type="EMBL" id="CP003985">
    <property type="protein sequence ID" value="AGF79936.1"/>
    <property type="molecule type" value="Genomic_DNA"/>
</dbReference>
<dbReference type="AlphaFoldDB" id="M1PUD6"/>
<proteinExistence type="predicted"/>
<accession>M1PUD6</accession>
<sequence length="65" mass="7536">MIDTNKLWEILGDIGEDDIPHVLTKLFTIYEEILERNPEDAAAKTFFKHLSQAFTQVDGCNLNRR</sequence>
<organism evidence="1 2">
    <name type="scientific">Desulfocapsa sulfexigens (strain DSM 10523 / SB164P1)</name>
    <dbReference type="NCBI Taxonomy" id="1167006"/>
    <lineage>
        <taxon>Bacteria</taxon>
        <taxon>Pseudomonadati</taxon>
        <taxon>Thermodesulfobacteriota</taxon>
        <taxon>Desulfobulbia</taxon>
        <taxon>Desulfobulbales</taxon>
        <taxon>Desulfocapsaceae</taxon>
        <taxon>Desulfocapsa</taxon>
    </lineage>
</organism>
<dbReference type="KEGG" id="dsf:UWK_03419"/>
<protein>
    <submittedName>
        <fullName evidence="1">Uncharacterized protein</fullName>
    </submittedName>
</protein>
<dbReference type="HOGENOM" id="CLU_2842683_0_0_7"/>
<name>M1PUD6_DESSD</name>
<evidence type="ECO:0000313" key="2">
    <source>
        <dbReference type="Proteomes" id="UP000011721"/>
    </source>
</evidence>